<dbReference type="AlphaFoldDB" id="A0A2S7I5T6"/>
<proteinExistence type="predicted"/>
<dbReference type="RefSeq" id="WP_104793580.1">
    <property type="nucleotide sequence ID" value="NZ_PTPZ01000003.1"/>
</dbReference>
<sequence length="147" mass="17118">MMKKAIIVFILLLVNFSLAQNRSAIDSLFQVKDYLLNVKHCINEEQTGGEKIAQLKQFIKLASSQEAIFERNATAIIKNKKELTQLKTTLHFILQSIILYHEDINQNGKSPTESFYLNKNIPPLVDKIYYYCKIEKLEEQKRTPKKQ</sequence>
<evidence type="ECO:0000313" key="2">
    <source>
        <dbReference type="EMBL" id="PPZ91899.1"/>
    </source>
</evidence>
<comment type="caution">
    <text evidence="2">The sequence shown here is derived from an EMBL/GenBank/DDBJ whole genome shotgun (WGS) entry which is preliminary data.</text>
</comment>
<accession>A0A2S7I5T6</accession>
<name>A0A2S7I5T6_9FLAO</name>
<gene>
    <name evidence="2" type="ORF">C3729_07530</name>
</gene>
<evidence type="ECO:0000313" key="3">
    <source>
        <dbReference type="Proteomes" id="UP000238565"/>
    </source>
</evidence>
<organism evidence="2 3">
    <name type="scientific">Cloacibacterium normanense</name>
    <dbReference type="NCBI Taxonomy" id="237258"/>
    <lineage>
        <taxon>Bacteria</taxon>
        <taxon>Pseudomonadati</taxon>
        <taxon>Bacteroidota</taxon>
        <taxon>Flavobacteriia</taxon>
        <taxon>Flavobacteriales</taxon>
        <taxon>Weeksellaceae</taxon>
    </lineage>
</organism>
<feature type="chain" id="PRO_5015764681" evidence="1">
    <location>
        <begin position="20"/>
        <end position="147"/>
    </location>
</feature>
<reference evidence="2 3" key="1">
    <citation type="submission" date="2018-02" db="EMBL/GenBank/DDBJ databases">
        <title>Draft genome sequence of bacterial isolates from marine environment.</title>
        <authorList>
            <person name="Singh S.K."/>
            <person name="Hill R."/>
            <person name="Major S."/>
            <person name="Cai H."/>
            <person name="Li Y."/>
        </authorList>
    </citation>
    <scope>NUCLEOTIDE SEQUENCE [LARGE SCALE GENOMIC DNA]</scope>
    <source>
        <strain evidence="2 3">IMET F</strain>
    </source>
</reference>
<dbReference type="EMBL" id="PTPZ01000003">
    <property type="protein sequence ID" value="PPZ91899.1"/>
    <property type="molecule type" value="Genomic_DNA"/>
</dbReference>
<protein>
    <submittedName>
        <fullName evidence="2">Uncharacterized protein</fullName>
    </submittedName>
</protein>
<evidence type="ECO:0000256" key="1">
    <source>
        <dbReference type="SAM" id="SignalP"/>
    </source>
</evidence>
<dbReference type="Proteomes" id="UP000238565">
    <property type="component" value="Unassembled WGS sequence"/>
</dbReference>
<keyword evidence="1" id="KW-0732">Signal</keyword>
<feature type="signal peptide" evidence="1">
    <location>
        <begin position="1"/>
        <end position="19"/>
    </location>
</feature>